<reference evidence="1 2" key="1">
    <citation type="submission" date="2009-06" db="EMBL/GenBank/DDBJ databases">
        <title>Complete sequence of Thermotogales bacterium TBF 19.5.1.</title>
        <authorList>
            <consortium name="US DOE Joint Genome Institute"/>
            <person name="Lucas S."/>
            <person name="Copeland A."/>
            <person name="Lapidus A."/>
            <person name="Glavina del Rio T."/>
            <person name="Tice H."/>
            <person name="Bruce D."/>
            <person name="Goodwin L."/>
            <person name="Pitluck S."/>
            <person name="Chertkov O."/>
            <person name="Brettin T."/>
            <person name="Detter J.C."/>
            <person name="Han C."/>
            <person name="Schmutz J."/>
            <person name="Larimer F."/>
            <person name="Land M."/>
            <person name="Hauser L."/>
            <person name="Kyrpides N."/>
            <person name="Ovchinnikova G."/>
            <person name="Noll K."/>
        </authorList>
    </citation>
    <scope>NUCLEOTIDE SEQUENCE [LARGE SCALE GENOMIC DNA]</scope>
    <source>
        <strain evidence="2">ATCC BAA-1733 / DSM 21960 / TBF 19.5.1</strain>
    </source>
</reference>
<organism evidence="1 2">
    <name type="scientific">Kosmotoga olearia (strain ATCC BAA-1733 / DSM 21960 / TBF 19.5.1)</name>
    <dbReference type="NCBI Taxonomy" id="521045"/>
    <lineage>
        <taxon>Bacteria</taxon>
        <taxon>Thermotogati</taxon>
        <taxon>Thermotogota</taxon>
        <taxon>Thermotogae</taxon>
        <taxon>Kosmotogales</taxon>
        <taxon>Kosmotogaceae</taxon>
        <taxon>Kosmotoga</taxon>
    </lineage>
</organism>
<accession>C5CEW4</accession>
<reference evidence="1 2" key="2">
    <citation type="journal article" date="2011" name="J. Bacteriol.">
        <title>Genome Sequence of Kosmotoga olearia Strain TBF 19.5.1, a Thermophilic Bacterium with a Wide Growth Temperature Range, Isolated from the Troll B Oil Platform in the North Sea.</title>
        <authorList>
            <person name="Swithers K.S."/>
            <person name="Dipippo J.L."/>
            <person name="Bruce D.C."/>
            <person name="Detter C."/>
            <person name="Tapia R."/>
            <person name="Han S."/>
            <person name="Goodwin L.A."/>
            <person name="Han J."/>
            <person name="Woyke T."/>
            <person name="Pitluck S."/>
            <person name="Pennacchio L."/>
            <person name="Nolan M."/>
            <person name="Mikhailova N."/>
            <person name="Land M.L."/>
            <person name="Nesbo C.L."/>
            <person name="Gogarten J.P."/>
            <person name="Noll K.M."/>
        </authorList>
    </citation>
    <scope>NUCLEOTIDE SEQUENCE [LARGE SCALE GENOMIC DNA]</scope>
    <source>
        <strain evidence="2">ATCC BAA-1733 / DSM 21960 / TBF 19.5.1</strain>
    </source>
</reference>
<proteinExistence type="predicted"/>
<sequence length="35" mass="4052">MKKNMKREPVNLKSVFEEIEKMKVSVMSKNGALNI</sequence>
<gene>
    <name evidence="1" type="ordered locus">Kole_0579</name>
</gene>
<protein>
    <submittedName>
        <fullName evidence="1">Uncharacterized protein</fullName>
    </submittedName>
</protein>
<dbReference type="Proteomes" id="UP000002382">
    <property type="component" value="Chromosome"/>
</dbReference>
<dbReference type="HOGENOM" id="CLU_3365494_0_0_0"/>
<dbReference type="EMBL" id="CP001634">
    <property type="protein sequence ID" value="ACR79298.1"/>
    <property type="molecule type" value="Genomic_DNA"/>
</dbReference>
<dbReference type="KEGG" id="kol:Kole_0579"/>
<dbReference type="STRING" id="521045.Kole_0579"/>
<name>C5CEW4_KOSOT</name>
<evidence type="ECO:0000313" key="2">
    <source>
        <dbReference type="Proteomes" id="UP000002382"/>
    </source>
</evidence>
<keyword evidence="2" id="KW-1185">Reference proteome</keyword>
<dbReference type="AlphaFoldDB" id="C5CEW4"/>
<evidence type="ECO:0000313" key="1">
    <source>
        <dbReference type="EMBL" id="ACR79298.1"/>
    </source>
</evidence>